<dbReference type="EMBL" id="JAFIQS020000005">
    <property type="protein sequence ID" value="KAH9481336.1"/>
    <property type="molecule type" value="Genomic_DNA"/>
</dbReference>
<evidence type="ECO:0000313" key="2">
    <source>
        <dbReference type="Proteomes" id="UP000664032"/>
    </source>
</evidence>
<gene>
    <name evidence="1" type="ORF">JR316_0005858</name>
</gene>
<keyword evidence="2" id="KW-1185">Reference proteome</keyword>
<organism evidence="1 2">
    <name type="scientific">Psilocybe cubensis</name>
    <name type="common">Psychedelic mushroom</name>
    <name type="synonym">Stropharia cubensis</name>
    <dbReference type="NCBI Taxonomy" id="181762"/>
    <lineage>
        <taxon>Eukaryota</taxon>
        <taxon>Fungi</taxon>
        <taxon>Dikarya</taxon>
        <taxon>Basidiomycota</taxon>
        <taxon>Agaricomycotina</taxon>
        <taxon>Agaricomycetes</taxon>
        <taxon>Agaricomycetidae</taxon>
        <taxon>Agaricales</taxon>
        <taxon>Agaricineae</taxon>
        <taxon>Strophariaceae</taxon>
        <taxon>Psilocybe</taxon>
    </lineage>
</organism>
<comment type="caution">
    <text evidence="1">The sequence shown here is derived from an EMBL/GenBank/DDBJ whole genome shotgun (WGS) entry which is preliminary data.</text>
</comment>
<reference evidence="1" key="1">
    <citation type="submission" date="2021-10" db="EMBL/GenBank/DDBJ databases">
        <title>Psilocybe cubensis genome.</title>
        <authorList>
            <person name="Mckernan K.J."/>
            <person name="Crawford S."/>
            <person name="Trippe A."/>
            <person name="Kane L.T."/>
            <person name="Mclaughlin S."/>
        </authorList>
    </citation>
    <scope>NUCLEOTIDE SEQUENCE</scope>
    <source>
        <strain evidence="1">MGC-MH-2018</strain>
    </source>
</reference>
<evidence type="ECO:0000313" key="1">
    <source>
        <dbReference type="EMBL" id="KAH9481336.1"/>
    </source>
</evidence>
<accession>A0ACB8H0G8</accession>
<dbReference type="Proteomes" id="UP000664032">
    <property type="component" value="Unassembled WGS sequence"/>
</dbReference>
<name>A0ACB8H0G8_PSICU</name>
<protein>
    <submittedName>
        <fullName evidence="1">Uncharacterized protein</fullName>
    </submittedName>
</protein>
<sequence length="93" mass="9759">MSGKGYTYTGSGTNSQGNHYCSRQGNDGGSGYHYSNTNGSYYYANTNGSTYYNSGKGSSTYTSPSGYTVSKSSGNIAVLFSSYGTDIETIVKA</sequence>
<proteinExistence type="predicted"/>